<reference evidence="1 2" key="1">
    <citation type="submission" date="2014-08" db="EMBL/GenBank/DDBJ databases">
        <title>Whole genome shotgun sequence of Sphingomonas paucimobilis NBRC 13935.</title>
        <authorList>
            <person name="Hosoyama A."/>
            <person name="Hashimoto M."/>
            <person name="Hosoyama Y."/>
            <person name="Noguchi M."/>
            <person name="Uohara A."/>
            <person name="Ohji S."/>
            <person name="Katano-Makiyama Y."/>
            <person name="Ichikawa N."/>
            <person name="Kimura A."/>
            <person name="Yamazoe A."/>
            <person name="Fujita N."/>
        </authorList>
    </citation>
    <scope>NUCLEOTIDE SEQUENCE [LARGE SCALE GENOMIC DNA]</scope>
    <source>
        <strain evidence="1 2">NBRC 13935</strain>
    </source>
</reference>
<dbReference type="GeneID" id="78528664"/>
<proteinExistence type="predicted"/>
<dbReference type="RefSeq" id="WP_007404884.1">
    <property type="nucleotide sequence ID" value="NZ_BBJS01000030.1"/>
</dbReference>
<dbReference type="Proteomes" id="UP000032025">
    <property type="component" value="Unassembled WGS sequence"/>
</dbReference>
<evidence type="ECO:0000313" key="2">
    <source>
        <dbReference type="Proteomes" id="UP000032025"/>
    </source>
</evidence>
<comment type="caution">
    <text evidence="1">The sequence shown here is derived from an EMBL/GenBank/DDBJ whole genome shotgun (WGS) entry which is preliminary data.</text>
</comment>
<organism evidence="1 2">
    <name type="scientific">Sphingomonas paucimobilis NBRC 13935</name>
    <dbReference type="NCBI Taxonomy" id="1219050"/>
    <lineage>
        <taxon>Bacteria</taxon>
        <taxon>Pseudomonadati</taxon>
        <taxon>Pseudomonadota</taxon>
        <taxon>Alphaproteobacteria</taxon>
        <taxon>Sphingomonadales</taxon>
        <taxon>Sphingomonadaceae</taxon>
        <taxon>Sphingomonas</taxon>
    </lineage>
</organism>
<evidence type="ECO:0000313" key="1">
    <source>
        <dbReference type="EMBL" id="GAN14172.1"/>
    </source>
</evidence>
<dbReference type="EMBL" id="BBJS01000030">
    <property type="protein sequence ID" value="GAN14172.1"/>
    <property type="molecule type" value="Genomic_DNA"/>
</dbReference>
<accession>A0A0C9NCZ9</accession>
<name>A0A0C9NCZ9_SPHPI</name>
<protein>
    <submittedName>
        <fullName evidence="1">DNA, contig: SP630</fullName>
    </submittedName>
</protein>
<dbReference type="Pfam" id="PF11903">
    <property type="entry name" value="ParD_like"/>
    <property type="match status" value="1"/>
</dbReference>
<keyword evidence="2" id="KW-1185">Reference proteome</keyword>
<sequence>MGIVKIDDQLHEDIRRASTVMCRSINAQAEFWMKMGMLAEANPTLSFHEIVKAQMAAADIAPPTATLVA</sequence>
<dbReference type="AlphaFoldDB" id="A0A0C9NCZ9"/>
<dbReference type="InterPro" id="IPR021831">
    <property type="entry name" value="ParD-like"/>
</dbReference>
<gene>
    <name evidence="1" type="ORF">SP6_30_03130</name>
</gene>